<feature type="non-terminal residue" evidence="1">
    <location>
        <position position="152"/>
    </location>
</feature>
<organism evidence="1 2">
    <name type="scientific">Gossypium armourianum</name>
    <dbReference type="NCBI Taxonomy" id="34283"/>
    <lineage>
        <taxon>Eukaryota</taxon>
        <taxon>Viridiplantae</taxon>
        <taxon>Streptophyta</taxon>
        <taxon>Embryophyta</taxon>
        <taxon>Tracheophyta</taxon>
        <taxon>Spermatophyta</taxon>
        <taxon>Magnoliopsida</taxon>
        <taxon>eudicotyledons</taxon>
        <taxon>Gunneridae</taxon>
        <taxon>Pentapetalae</taxon>
        <taxon>rosids</taxon>
        <taxon>malvids</taxon>
        <taxon>Malvales</taxon>
        <taxon>Malvaceae</taxon>
        <taxon>Malvoideae</taxon>
        <taxon>Gossypium</taxon>
    </lineage>
</organism>
<name>A0A7J9J0J4_9ROSI</name>
<reference evidence="1 2" key="1">
    <citation type="journal article" date="2019" name="Genome Biol. Evol.">
        <title>Insights into the evolution of the New World diploid cottons (Gossypium, subgenus Houzingenia) based on genome sequencing.</title>
        <authorList>
            <person name="Grover C.E."/>
            <person name="Arick M.A. 2nd"/>
            <person name="Thrash A."/>
            <person name="Conover J.L."/>
            <person name="Sanders W.S."/>
            <person name="Peterson D.G."/>
            <person name="Frelichowski J.E."/>
            <person name="Scheffler J.A."/>
            <person name="Scheffler B.E."/>
            <person name="Wendel J.F."/>
        </authorList>
    </citation>
    <scope>NUCLEOTIDE SEQUENCE [LARGE SCALE GENOMIC DNA]</scope>
    <source>
        <strain evidence="1">6</strain>
        <tissue evidence="1">Leaf</tissue>
    </source>
</reference>
<protein>
    <recommendedName>
        <fullName evidence="3">RNase H type-1 domain-containing protein</fullName>
    </recommendedName>
</protein>
<evidence type="ECO:0008006" key="3">
    <source>
        <dbReference type="Google" id="ProtNLM"/>
    </source>
</evidence>
<dbReference type="InterPro" id="IPR044730">
    <property type="entry name" value="RNase_H-like_dom_plant"/>
</dbReference>
<accession>A0A7J9J0J4</accession>
<dbReference type="PANTHER" id="PTHR47723:SF24">
    <property type="entry name" value="RNASE H TYPE-1 DOMAIN-CONTAINING PROTEIN"/>
    <property type="match status" value="1"/>
</dbReference>
<dbReference type="AlphaFoldDB" id="A0A7J9J0J4"/>
<dbReference type="Proteomes" id="UP000593575">
    <property type="component" value="Unassembled WGS sequence"/>
</dbReference>
<comment type="caution">
    <text evidence="1">The sequence shown here is derived from an EMBL/GenBank/DDBJ whole genome shotgun (WGS) entry which is preliminary data.</text>
</comment>
<proteinExistence type="predicted"/>
<dbReference type="InterPro" id="IPR053151">
    <property type="entry name" value="RNase_H-like"/>
</dbReference>
<dbReference type="CDD" id="cd06222">
    <property type="entry name" value="RNase_H_like"/>
    <property type="match status" value="1"/>
</dbReference>
<evidence type="ECO:0000313" key="1">
    <source>
        <dbReference type="EMBL" id="MBA0827857.1"/>
    </source>
</evidence>
<dbReference type="PANTHER" id="PTHR47723">
    <property type="entry name" value="OS05G0353850 PROTEIN"/>
    <property type="match status" value="1"/>
</dbReference>
<gene>
    <name evidence="1" type="ORF">Goarm_012601</name>
</gene>
<keyword evidence="2" id="KW-1185">Reference proteome</keyword>
<dbReference type="EMBL" id="JABFAE010000005">
    <property type="protein sequence ID" value="MBA0827857.1"/>
    <property type="molecule type" value="Genomic_DNA"/>
</dbReference>
<evidence type="ECO:0000313" key="2">
    <source>
        <dbReference type="Proteomes" id="UP000593575"/>
    </source>
</evidence>
<sequence>IQEVVDTGVLWARSCTSSNPAQILVASTVTSTHWCPLEIGWVKLNTDEVSSIRGSNASIGGVFRDSPASWLCGFSMRIETLLAGGTTSNKLQELRLIHQLLCRNWKVQIRHISRSPNKVVDHMAKIANDYSNNVKIFEDPPSSILGLLFDEQ</sequence>
<feature type="non-terminal residue" evidence="1">
    <location>
        <position position="1"/>
    </location>
</feature>